<protein>
    <recommendedName>
        <fullName evidence="7">Gamma-glutamyl phosphate reductase</fullName>
        <shortName evidence="7">GPR</shortName>
        <ecNumber evidence="7">1.2.1.41</ecNumber>
    </recommendedName>
    <alternativeName>
        <fullName evidence="7">Glutamate-5-semialdehyde dehydrogenase</fullName>
    </alternativeName>
    <alternativeName>
        <fullName evidence="7">Glutamyl-gamma-semialdehyde dehydrogenase</fullName>
        <shortName evidence="7">GSA dehydrogenase</shortName>
    </alternativeName>
</protein>
<feature type="domain" description="Aldehyde dehydrogenase" evidence="8">
    <location>
        <begin position="14"/>
        <end position="302"/>
    </location>
</feature>
<comment type="pathway">
    <text evidence="1 7">Amino-acid biosynthesis; L-proline biosynthesis; L-glutamate 5-semialdehyde from L-glutamate: step 2/2.</text>
</comment>
<keyword evidence="7" id="KW-0963">Cytoplasm</keyword>
<evidence type="ECO:0000256" key="1">
    <source>
        <dbReference type="ARBA" id="ARBA00004985"/>
    </source>
</evidence>
<dbReference type="GO" id="GO:0004350">
    <property type="term" value="F:glutamate-5-semialdehyde dehydrogenase activity"/>
    <property type="evidence" value="ECO:0007669"/>
    <property type="project" value="UniProtKB-EC"/>
</dbReference>
<dbReference type="Gene3D" id="3.40.605.10">
    <property type="entry name" value="Aldehyde Dehydrogenase, Chain A, domain 1"/>
    <property type="match status" value="1"/>
</dbReference>
<dbReference type="EMBL" id="JANQDF010000110">
    <property type="protein sequence ID" value="MDH6106447.1"/>
    <property type="molecule type" value="Genomic_DNA"/>
</dbReference>
<dbReference type="InterPro" id="IPR000965">
    <property type="entry name" value="GPR_dom"/>
</dbReference>
<keyword evidence="5 7" id="KW-0560">Oxidoreductase</keyword>
<dbReference type="HAMAP" id="MF_00412">
    <property type="entry name" value="ProA"/>
    <property type="match status" value="1"/>
</dbReference>
<dbReference type="Proteomes" id="UP001159386">
    <property type="component" value="Unassembled WGS sequence"/>
</dbReference>
<gene>
    <name evidence="7" type="primary">proA</name>
    <name evidence="9" type="ORF">NWP22_11320</name>
</gene>
<keyword evidence="3 7" id="KW-0641">Proline biosynthesis</keyword>
<comment type="similarity">
    <text evidence="7">Belongs to the gamma-glutamyl phosphate reductase family.</text>
</comment>
<dbReference type="NCBIfam" id="TIGR00407">
    <property type="entry name" value="proA"/>
    <property type="match status" value="1"/>
</dbReference>
<keyword evidence="2 7" id="KW-0028">Amino-acid biosynthesis</keyword>
<comment type="subcellular location">
    <subcellularLocation>
        <location evidence="7">Cytoplasm</location>
    </subcellularLocation>
</comment>
<keyword evidence="10" id="KW-1185">Reference proteome</keyword>
<keyword evidence="4 7" id="KW-0521">NADP</keyword>
<dbReference type="NCBIfam" id="NF001221">
    <property type="entry name" value="PRK00197.1"/>
    <property type="match status" value="1"/>
</dbReference>
<evidence type="ECO:0000256" key="7">
    <source>
        <dbReference type="HAMAP-Rule" id="MF_00412"/>
    </source>
</evidence>
<dbReference type="CDD" id="cd07079">
    <property type="entry name" value="ALDH_F18-19_ProA-GPR"/>
    <property type="match status" value="1"/>
</dbReference>
<dbReference type="InterPro" id="IPR012134">
    <property type="entry name" value="Glu-5-SA_DH"/>
</dbReference>
<dbReference type="InterPro" id="IPR016161">
    <property type="entry name" value="Ald_DH/histidinol_DH"/>
</dbReference>
<dbReference type="SUPFAM" id="SSF53720">
    <property type="entry name" value="ALDH-like"/>
    <property type="match status" value="1"/>
</dbReference>
<dbReference type="PIRSF" id="PIRSF000151">
    <property type="entry name" value="GPR"/>
    <property type="match status" value="1"/>
</dbReference>
<dbReference type="InterPro" id="IPR016163">
    <property type="entry name" value="Ald_DH_C"/>
</dbReference>
<comment type="function">
    <text evidence="7">Catalyzes the NADPH-dependent reduction of L-glutamate 5-phosphate into L-glutamate 5-semialdehyde and phosphate. The product spontaneously undergoes cyclization to form 1-pyrroline-5-carboxylate.</text>
</comment>
<name>A0ABT6KFH2_9CYAN</name>
<evidence type="ECO:0000313" key="10">
    <source>
        <dbReference type="Proteomes" id="UP001159386"/>
    </source>
</evidence>
<dbReference type="PROSITE" id="PS01223">
    <property type="entry name" value="PROA"/>
    <property type="match status" value="1"/>
</dbReference>
<dbReference type="EC" id="1.2.1.41" evidence="7"/>
<proteinExistence type="inferred from homology"/>
<dbReference type="InterPro" id="IPR020593">
    <property type="entry name" value="G-glutamylP_reductase_CS"/>
</dbReference>
<dbReference type="PANTHER" id="PTHR11063:SF8">
    <property type="entry name" value="DELTA-1-PYRROLINE-5-CARBOXYLATE SYNTHASE"/>
    <property type="match status" value="1"/>
</dbReference>
<evidence type="ECO:0000256" key="2">
    <source>
        <dbReference type="ARBA" id="ARBA00022605"/>
    </source>
</evidence>
<evidence type="ECO:0000313" key="9">
    <source>
        <dbReference type="EMBL" id="MDH6106447.1"/>
    </source>
</evidence>
<dbReference type="Gene3D" id="3.40.309.10">
    <property type="entry name" value="Aldehyde Dehydrogenase, Chain A, domain 2"/>
    <property type="match status" value="1"/>
</dbReference>
<evidence type="ECO:0000256" key="3">
    <source>
        <dbReference type="ARBA" id="ARBA00022650"/>
    </source>
</evidence>
<accession>A0ABT6KFH2</accession>
<sequence length="435" mass="46736">MTTLQDTLPLITIAQKTRQAASKLAILDTEAKNQALEAIAQALELAKDDIVQANIADCQAATAAGIAKPLYKRLQLDEHKLRDAIAGVRDVAKLPDPVGTVQIHRELDSGLVLKRVTCPLGVLGIIFEARPEAAIQIVSLAIKSGNGVILKGGKEAIASCEAIVKAIKQGLSHTAVNSDAVQLLTTREETRELLNLDKYVDLIIPRGSNSFVQFVQNNTRIPVLGHADGICHLYIDKAADLSKAITVSVDAKIQYAAACNAIETLLIHQSVAGEFLPKIAAALADAEVELRGDDRTLEIIPHIGRAIATDWETEYSDLILAIKIVDSIEQAIAHINEYGSRHTEAIITEDPAAVETFFGLVNAAGVFHNCSTRFADGFRYGFGAEVGISTQQMPPRGPVGLEGLVTYKYQMTGNGHIVATYTGANAKPFTHKNLE</sequence>
<organism evidence="9 10">
    <name type="scientific">Anabaenopsis tanganyikae CS-531</name>
    <dbReference type="NCBI Taxonomy" id="2785304"/>
    <lineage>
        <taxon>Bacteria</taxon>
        <taxon>Bacillati</taxon>
        <taxon>Cyanobacteriota</taxon>
        <taxon>Cyanophyceae</taxon>
        <taxon>Nostocales</taxon>
        <taxon>Nodulariaceae</taxon>
        <taxon>Anabaenopsis</taxon>
        <taxon>Anabaenopsis tanganyikae</taxon>
    </lineage>
</organism>
<dbReference type="PANTHER" id="PTHR11063">
    <property type="entry name" value="GLUTAMATE SEMIALDEHYDE DEHYDROGENASE"/>
    <property type="match status" value="1"/>
</dbReference>
<comment type="catalytic activity">
    <reaction evidence="6 7">
        <text>L-glutamate 5-semialdehyde + phosphate + NADP(+) = L-glutamyl 5-phosphate + NADPH + H(+)</text>
        <dbReference type="Rhea" id="RHEA:19541"/>
        <dbReference type="ChEBI" id="CHEBI:15378"/>
        <dbReference type="ChEBI" id="CHEBI:43474"/>
        <dbReference type="ChEBI" id="CHEBI:57783"/>
        <dbReference type="ChEBI" id="CHEBI:58066"/>
        <dbReference type="ChEBI" id="CHEBI:58274"/>
        <dbReference type="ChEBI" id="CHEBI:58349"/>
        <dbReference type="EC" id="1.2.1.41"/>
    </reaction>
</comment>
<dbReference type="InterPro" id="IPR016162">
    <property type="entry name" value="Ald_DH_N"/>
</dbReference>
<reference evidence="9 10" key="1">
    <citation type="journal article" date="2023" name="J. Phycol.">
        <title>Chrysosporum ovalisporum is synonymous with the true-branching cyanobacterium Umezakia natans (Nostocales/Aphanizomenonaceae).</title>
        <authorList>
            <person name="McGregor G.B."/>
            <person name="Sendall B.C."/>
            <person name="Niiyama Y."/>
            <person name="Tuji A."/>
            <person name="Willis A."/>
        </authorList>
    </citation>
    <scope>NUCLEOTIDE SEQUENCE [LARGE SCALE GENOMIC DNA]</scope>
    <source>
        <strain evidence="9 10">CS-531</strain>
    </source>
</reference>
<dbReference type="Pfam" id="PF00171">
    <property type="entry name" value="Aldedh"/>
    <property type="match status" value="1"/>
</dbReference>
<evidence type="ECO:0000256" key="6">
    <source>
        <dbReference type="ARBA" id="ARBA00049024"/>
    </source>
</evidence>
<dbReference type="RefSeq" id="WP_280801891.1">
    <property type="nucleotide sequence ID" value="NZ_JANQDF010000110.1"/>
</dbReference>
<evidence type="ECO:0000256" key="4">
    <source>
        <dbReference type="ARBA" id="ARBA00022857"/>
    </source>
</evidence>
<evidence type="ECO:0000256" key="5">
    <source>
        <dbReference type="ARBA" id="ARBA00023002"/>
    </source>
</evidence>
<comment type="caution">
    <text evidence="9">The sequence shown here is derived from an EMBL/GenBank/DDBJ whole genome shotgun (WGS) entry which is preliminary data.</text>
</comment>
<dbReference type="InterPro" id="IPR015590">
    <property type="entry name" value="Aldehyde_DH_dom"/>
</dbReference>
<evidence type="ECO:0000259" key="8">
    <source>
        <dbReference type="Pfam" id="PF00171"/>
    </source>
</evidence>